<keyword evidence="2" id="KW-1185">Reference proteome</keyword>
<organism evidence="1 2">
    <name type="scientific">Coprinellus micaceus</name>
    <name type="common">Glistening ink-cap mushroom</name>
    <name type="synonym">Coprinus micaceus</name>
    <dbReference type="NCBI Taxonomy" id="71717"/>
    <lineage>
        <taxon>Eukaryota</taxon>
        <taxon>Fungi</taxon>
        <taxon>Dikarya</taxon>
        <taxon>Basidiomycota</taxon>
        <taxon>Agaricomycotina</taxon>
        <taxon>Agaricomycetes</taxon>
        <taxon>Agaricomycetidae</taxon>
        <taxon>Agaricales</taxon>
        <taxon>Agaricineae</taxon>
        <taxon>Psathyrellaceae</taxon>
        <taxon>Coprinellus</taxon>
    </lineage>
</organism>
<evidence type="ECO:0000313" key="1">
    <source>
        <dbReference type="EMBL" id="TEB30650.1"/>
    </source>
</evidence>
<dbReference type="SUPFAM" id="SSF52047">
    <property type="entry name" value="RNI-like"/>
    <property type="match status" value="1"/>
</dbReference>
<reference evidence="1 2" key="1">
    <citation type="journal article" date="2019" name="Nat. Ecol. Evol.">
        <title>Megaphylogeny resolves global patterns of mushroom evolution.</title>
        <authorList>
            <person name="Varga T."/>
            <person name="Krizsan K."/>
            <person name="Foldi C."/>
            <person name="Dima B."/>
            <person name="Sanchez-Garcia M."/>
            <person name="Sanchez-Ramirez S."/>
            <person name="Szollosi G.J."/>
            <person name="Szarkandi J.G."/>
            <person name="Papp V."/>
            <person name="Albert L."/>
            <person name="Andreopoulos W."/>
            <person name="Angelini C."/>
            <person name="Antonin V."/>
            <person name="Barry K.W."/>
            <person name="Bougher N.L."/>
            <person name="Buchanan P."/>
            <person name="Buyck B."/>
            <person name="Bense V."/>
            <person name="Catcheside P."/>
            <person name="Chovatia M."/>
            <person name="Cooper J."/>
            <person name="Damon W."/>
            <person name="Desjardin D."/>
            <person name="Finy P."/>
            <person name="Geml J."/>
            <person name="Haridas S."/>
            <person name="Hughes K."/>
            <person name="Justo A."/>
            <person name="Karasinski D."/>
            <person name="Kautmanova I."/>
            <person name="Kiss B."/>
            <person name="Kocsube S."/>
            <person name="Kotiranta H."/>
            <person name="LaButti K.M."/>
            <person name="Lechner B.E."/>
            <person name="Liimatainen K."/>
            <person name="Lipzen A."/>
            <person name="Lukacs Z."/>
            <person name="Mihaltcheva S."/>
            <person name="Morgado L.N."/>
            <person name="Niskanen T."/>
            <person name="Noordeloos M.E."/>
            <person name="Ohm R.A."/>
            <person name="Ortiz-Santana B."/>
            <person name="Ovrebo C."/>
            <person name="Racz N."/>
            <person name="Riley R."/>
            <person name="Savchenko A."/>
            <person name="Shiryaev A."/>
            <person name="Soop K."/>
            <person name="Spirin V."/>
            <person name="Szebenyi C."/>
            <person name="Tomsovsky M."/>
            <person name="Tulloss R.E."/>
            <person name="Uehling J."/>
            <person name="Grigoriev I.V."/>
            <person name="Vagvolgyi C."/>
            <person name="Papp T."/>
            <person name="Martin F.M."/>
            <person name="Miettinen O."/>
            <person name="Hibbett D.S."/>
            <person name="Nagy L.G."/>
        </authorList>
    </citation>
    <scope>NUCLEOTIDE SEQUENCE [LARGE SCALE GENOMIC DNA]</scope>
    <source>
        <strain evidence="1 2">FP101781</strain>
    </source>
</reference>
<protein>
    <recommendedName>
        <fullName evidence="3">F-box domain-containing protein</fullName>
    </recommendedName>
</protein>
<sequence length="289" mass="31961">MVEIPPDVIFLFLEELSNIGKANPSAGHQLNNPTLRSCALPAQSLLFKSVVCNASFVRAVLRVNKGDLLKYVRVIDFIAPEEEDMGEFGEAVGLALDRCPRVASIGTLRIYCRGPSIRFPHELPTCFPELRSLSISLYTNLFHVPPPIPGALQAFFQYQHSLQVLEISSIPTVSISEAIQPHLANLRTLCLKRFSKIERDLVEKCAHLEELVLSLDRRSPQLQGPLPLPLTSLTIVNALNCTVPNNSVTVTYFVESIVHPTNVHGLVDLGSVCAEHDIDLVFDLHASWP</sequence>
<dbReference type="EMBL" id="QPFP01000022">
    <property type="protein sequence ID" value="TEB30650.1"/>
    <property type="molecule type" value="Genomic_DNA"/>
</dbReference>
<feature type="non-terminal residue" evidence="1">
    <location>
        <position position="289"/>
    </location>
</feature>
<evidence type="ECO:0000313" key="2">
    <source>
        <dbReference type="Proteomes" id="UP000298030"/>
    </source>
</evidence>
<proteinExistence type="predicted"/>
<gene>
    <name evidence="1" type="ORF">FA13DRAFT_1733507</name>
</gene>
<dbReference type="Proteomes" id="UP000298030">
    <property type="component" value="Unassembled WGS sequence"/>
</dbReference>
<dbReference type="Gene3D" id="3.80.10.10">
    <property type="entry name" value="Ribonuclease Inhibitor"/>
    <property type="match status" value="1"/>
</dbReference>
<dbReference type="InterPro" id="IPR032675">
    <property type="entry name" value="LRR_dom_sf"/>
</dbReference>
<dbReference type="AlphaFoldDB" id="A0A4Y7T969"/>
<accession>A0A4Y7T969</accession>
<evidence type="ECO:0008006" key="3">
    <source>
        <dbReference type="Google" id="ProtNLM"/>
    </source>
</evidence>
<name>A0A4Y7T969_COPMI</name>
<comment type="caution">
    <text evidence="1">The sequence shown here is derived from an EMBL/GenBank/DDBJ whole genome shotgun (WGS) entry which is preliminary data.</text>
</comment>